<dbReference type="PANTHER" id="PTHR42903:SF1">
    <property type="entry name" value="INNER MEMBRANE PROTEIN YCCF"/>
    <property type="match status" value="1"/>
</dbReference>
<keyword evidence="1" id="KW-0472">Membrane</keyword>
<proteinExistence type="predicted"/>
<dbReference type="OrthoDB" id="9790567at2"/>
<dbReference type="GO" id="GO:0005886">
    <property type="term" value="C:plasma membrane"/>
    <property type="evidence" value="ECO:0007669"/>
    <property type="project" value="TreeGrafter"/>
</dbReference>
<dbReference type="RefSeq" id="WP_002997013.1">
    <property type="nucleotide sequence ID" value="NZ_UHFA01000002.1"/>
</dbReference>
<name>A0A380JIT8_STRDO</name>
<reference evidence="3 4" key="1">
    <citation type="submission" date="2018-06" db="EMBL/GenBank/DDBJ databases">
        <authorList>
            <consortium name="Pathogen Informatics"/>
            <person name="Doyle S."/>
        </authorList>
    </citation>
    <scope>NUCLEOTIDE SEQUENCE [LARGE SCALE GENOMIC DNA]</scope>
    <source>
        <strain evidence="4">NCTC 11391</strain>
    </source>
</reference>
<feature type="transmembrane region" description="Helical" evidence="1">
    <location>
        <begin position="6"/>
        <end position="35"/>
    </location>
</feature>
<dbReference type="InterPro" id="IPR031308">
    <property type="entry name" value="UCP028777"/>
</dbReference>
<dbReference type="AlphaFoldDB" id="A0A380JIT8"/>
<evidence type="ECO:0000259" key="2">
    <source>
        <dbReference type="Pfam" id="PF03733"/>
    </source>
</evidence>
<feature type="domain" description="Inner membrane component" evidence="2">
    <location>
        <begin position="4"/>
        <end position="54"/>
    </location>
</feature>
<evidence type="ECO:0000313" key="3">
    <source>
        <dbReference type="EMBL" id="SUN37326.1"/>
    </source>
</evidence>
<accession>A0A380JIT8</accession>
<organism evidence="3 4">
    <name type="scientific">Streptococcus downei MFe28</name>
    <dbReference type="NCBI Taxonomy" id="764290"/>
    <lineage>
        <taxon>Bacteria</taxon>
        <taxon>Bacillati</taxon>
        <taxon>Bacillota</taxon>
        <taxon>Bacilli</taxon>
        <taxon>Lactobacillales</taxon>
        <taxon>Streptococcaceae</taxon>
        <taxon>Streptococcus</taxon>
    </lineage>
</organism>
<feature type="domain" description="Inner membrane component" evidence="2">
    <location>
        <begin position="66"/>
        <end position="115"/>
    </location>
</feature>
<evidence type="ECO:0000256" key="1">
    <source>
        <dbReference type="SAM" id="Phobius"/>
    </source>
</evidence>
<feature type="transmembrane region" description="Helical" evidence="1">
    <location>
        <begin position="80"/>
        <end position="101"/>
    </location>
</feature>
<keyword evidence="4" id="KW-1185">Reference proteome</keyword>
<sequence length="122" mass="13454">MRLLGNLIWFFCSGLWAGLVWFVAGLVLCLTIIGIPFGIQCFKIASFGLFPFGKDVVPASSFSSLFFNILWIILIGWELALMHLVSAVLLCLTIIGIPFALQSIKLAAISLFPFGVSIQEHY</sequence>
<dbReference type="PIRSF" id="PIRSF028777">
    <property type="entry name" value="UCP028777"/>
    <property type="match status" value="1"/>
</dbReference>
<gene>
    <name evidence="3" type="primary">yccF</name>
    <name evidence="3" type="ORF">NCTC11391_02063</name>
</gene>
<dbReference type="Proteomes" id="UP000254082">
    <property type="component" value="Unassembled WGS sequence"/>
</dbReference>
<dbReference type="PANTHER" id="PTHR42903">
    <property type="entry name" value="INNER MEMBRANE PROTEIN YCCF"/>
    <property type="match status" value="1"/>
</dbReference>
<keyword evidence="1" id="KW-0812">Transmembrane</keyword>
<dbReference type="InterPro" id="IPR052937">
    <property type="entry name" value="Inner_membrane_protein"/>
</dbReference>
<evidence type="ECO:0000313" key="4">
    <source>
        <dbReference type="Proteomes" id="UP000254082"/>
    </source>
</evidence>
<dbReference type="NCBIfam" id="NF008740">
    <property type="entry name" value="PRK11770.1-2"/>
    <property type="match status" value="1"/>
</dbReference>
<protein>
    <submittedName>
        <fullName evidence="3">Inner membrane protein yccF</fullName>
    </submittedName>
</protein>
<dbReference type="Pfam" id="PF03733">
    <property type="entry name" value="YccF"/>
    <property type="match status" value="2"/>
</dbReference>
<keyword evidence="1" id="KW-1133">Transmembrane helix</keyword>
<dbReference type="EMBL" id="UHFA01000002">
    <property type="protein sequence ID" value="SUN37326.1"/>
    <property type="molecule type" value="Genomic_DNA"/>
</dbReference>
<dbReference type="InterPro" id="IPR005185">
    <property type="entry name" value="YccF"/>
</dbReference>
<feature type="transmembrane region" description="Helical" evidence="1">
    <location>
        <begin position="56"/>
        <end position="74"/>
    </location>
</feature>